<dbReference type="EMBL" id="NVMX01000030">
    <property type="protein sequence ID" value="PDZ97075.1"/>
    <property type="molecule type" value="Genomic_DNA"/>
</dbReference>
<dbReference type="PANTHER" id="PTHR30258">
    <property type="entry name" value="TYPE II SECRETION SYSTEM PROTEIN GSPE-RELATED"/>
    <property type="match status" value="1"/>
</dbReference>
<comment type="caution">
    <text evidence="5">The sequence shown here is derived from an EMBL/GenBank/DDBJ whole genome shotgun (WGS) entry which is preliminary data.</text>
</comment>
<dbReference type="InterPro" id="IPR001482">
    <property type="entry name" value="T2SS/T4SS_dom"/>
</dbReference>
<protein>
    <submittedName>
        <fullName evidence="5">Type II secretion system protein GspE</fullName>
    </submittedName>
</protein>
<dbReference type="CDD" id="cd01129">
    <property type="entry name" value="PulE-GspE-like"/>
    <property type="match status" value="1"/>
</dbReference>
<keyword evidence="3" id="KW-0067">ATP-binding</keyword>
<name>A0A9X6SXE6_BACCE</name>
<dbReference type="Pfam" id="PF05157">
    <property type="entry name" value="MshEN"/>
    <property type="match status" value="1"/>
</dbReference>
<evidence type="ECO:0000313" key="5">
    <source>
        <dbReference type="EMBL" id="PDZ97075.1"/>
    </source>
</evidence>
<accession>A0A9X6SXE6</accession>
<dbReference type="InterPro" id="IPR003593">
    <property type="entry name" value="AAA+_ATPase"/>
</dbReference>
<dbReference type="PROSITE" id="PS00662">
    <property type="entry name" value="T2SP_E"/>
    <property type="match status" value="1"/>
</dbReference>
<dbReference type="FunFam" id="3.30.450.90:FF:000001">
    <property type="entry name" value="Type II secretion system ATPase GspE"/>
    <property type="match status" value="1"/>
</dbReference>
<dbReference type="Gene3D" id="3.30.450.90">
    <property type="match status" value="1"/>
</dbReference>
<evidence type="ECO:0000256" key="1">
    <source>
        <dbReference type="ARBA" id="ARBA00006611"/>
    </source>
</evidence>
<dbReference type="Proteomes" id="UP000219922">
    <property type="component" value="Unassembled WGS sequence"/>
</dbReference>
<dbReference type="GO" id="GO:0005886">
    <property type="term" value="C:plasma membrane"/>
    <property type="evidence" value="ECO:0007669"/>
    <property type="project" value="TreeGrafter"/>
</dbReference>
<gene>
    <name evidence="5" type="ORF">CON36_19605</name>
</gene>
<keyword evidence="2" id="KW-0547">Nucleotide-binding</keyword>
<evidence type="ECO:0000256" key="2">
    <source>
        <dbReference type="ARBA" id="ARBA00022741"/>
    </source>
</evidence>
<dbReference type="FunFam" id="3.40.50.300:FF:000398">
    <property type="entry name" value="Type IV pilus assembly ATPase PilB"/>
    <property type="match status" value="1"/>
</dbReference>
<dbReference type="GO" id="GO:0005524">
    <property type="term" value="F:ATP binding"/>
    <property type="evidence" value="ECO:0007669"/>
    <property type="project" value="UniProtKB-KW"/>
</dbReference>
<dbReference type="SUPFAM" id="SSF160246">
    <property type="entry name" value="EspE N-terminal domain-like"/>
    <property type="match status" value="1"/>
</dbReference>
<dbReference type="GO" id="GO:0016887">
    <property type="term" value="F:ATP hydrolysis activity"/>
    <property type="evidence" value="ECO:0007669"/>
    <property type="project" value="TreeGrafter"/>
</dbReference>
<reference evidence="5 6" key="1">
    <citation type="submission" date="2017-09" db="EMBL/GenBank/DDBJ databases">
        <title>Large-scale bioinformatics analysis of Bacillus genomes uncovers conserved roles of natural products in bacterial physiology.</title>
        <authorList>
            <consortium name="Agbiome Team Llc"/>
            <person name="Bleich R.M."/>
            <person name="Grubbs K.J."/>
            <person name="Santa Maria K.C."/>
            <person name="Allen S.E."/>
            <person name="Farag S."/>
            <person name="Shank E.A."/>
            <person name="Bowers A."/>
        </authorList>
    </citation>
    <scope>NUCLEOTIDE SEQUENCE [LARGE SCALE GENOMIC DNA]</scope>
    <source>
        <strain evidence="5 6">AFS092789</strain>
    </source>
</reference>
<proteinExistence type="inferred from homology"/>
<sequence>MKKQYGFGEILVKEGHITAEQLKEATEFRMQKDLRLEEALIELGYVEESLILATLSKQLRIPVKQKSAIKVDANAVDLISERLVRKHTCFPFEIKGNTVKVLVIDPLNLILEDEIFQESNLRCQFYLGYKEEINQLLNEFYGTVTVVQELDEEESEFEEDDTGFDISSQNNNSPIIKITNSLFKNAVIEGASDIHIGVTEKKVEVRYRIDGILHRVRELPKKFHPALVSRIKTMGDMNITEKRLPQDGRIQINLEGKAIDMRVSTLPSVHGEKVTIRLLDKGKLLMDIKQLGFQEKIEVEFDKLIKSPVGIILITGPTGSGKSSTLYTVINELNDVSKNIITIEDPVEYSLDGIVQVQVNPKAGMTFAEGLKAILRQDPDIILIGEIRDKETAGIAVKASNTGHLVFATLHTNDSVSTVVRLMDMGVEPYLVAGTVKGIVNQRLVRRICPHCKVAYKSSDYSEEKAFFGIPSFLELKLYKGEGCEQCKFTGYKGRVAIHELFLMNDELRKMIVEGASQAELKNRAIDLGMTTMKQDGFDKALEGLTTLEEVRRFVLVSD</sequence>
<comment type="similarity">
    <text evidence="1">Belongs to the GSP E family.</text>
</comment>
<evidence type="ECO:0000313" key="6">
    <source>
        <dbReference type="Proteomes" id="UP000219922"/>
    </source>
</evidence>
<dbReference type="SUPFAM" id="SSF52540">
    <property type="entry name" value="P-loop containing nucleoside triphosphate hydrolases"/>
    <property type="match status" value="1"/>
</dbReference>
<organism evidence="5 6">
    <name type="scientific">Bacillus cereus</name>
    <dbReference type="NCBI Taxonomy" id="1396"/>
    <lineage>
        <taxon>Bacteria</taxon>
        <taxon>Bacillati</taxon>
        <taxon>Bacillota</taxon>
        <taxon>Bacilli</taxon>
        <taxon>Bacillales</taxon>
        <taxon>Bacillaceae</taxon>
        <taxon>Bacillus</taxon>
        <taxon>Bacillus cereus group</taxon>
    </lineage>
</organism>
<dbReference type="SMART" id="SM00382">
    <property type="entry name" value="AAA"/>
    <property type="match status" value="1"/>
</dbReference>
<dbReference type="Gene3D" id="3.40.50.300">
    <property type="entry name" value="P-loop containing nucleotide triphosphate hydrolases"/>
    <property type="match status" value="1"/>
</dbReference>
<dbReference type="RefSeq" id="WP_098005786.1">
    <property type="nucleotide sequence ID" value="NZ_NUJB01000041.1"/>
</dbReference>
<dbReference type="PANTHER" id="PTHR30258:SF1">
    <property type="entry name" value="PROTEIN TRANSPORT PROTEIN HOFB HOMOLOG"/>
    <property type="match status" value="1"/>
</dbReference>
<dbReference type="Gene3D" id="3.30.300.160">
    <property type="entry name" value="Type II secretion system, protein E, N-terminal domain"/>
    <property type="match status" value="1"/>
</dbReference>
<dbReference type="InterPro" id="IPR007831">
    <property type="entry name" value="T2SS_GspE_N"/>
</dbReference>
<evidence type="ECO:0000256" key="3">
    <source>
        <dbReference type="ARBA" id="ARBA00022840"/>
    </source>
</evidence>
<evidence type="ECO:0000259" key="4">
    <source>
        <dbReference type="PROSITE" id="PS00662"/>
    </source>
</evidence>
<feature type="domain" description="Bacterial type II secretion system protein E" evidence="4">
    <location>
        <begin position="375"/>
        <end position="389"/>
    </location>
</feature>
<dbReference type="InterPro" id="IPR027417">
    <property type="entry name" value="P-loop_NTPase"/>
</dbReference>
<dbReference type="AlphaFoldDB" id="A0A9X6SXE6"/>
<dbReference type="Pfam" id="PF00437">
    <property type="entry name" value="T2SSE"/>
    <property type="match status" value="1"/>
</dbReference>
<dbReference type="InterPro" id="IPR037257">
    <property type="entry name" value="T2SS_E_N_sf"/>
</dbReference>